<name>A0A8J2KM05_9HEXA</name>
<proteinExistence type="predicted"/>
<gene>
    <name evidence="2" type="ORF">AFUS01_LOCUS26562</name>
</gene>
<reference evidence="2" key="1">
    <citation type="submission" date="2021-06" db="EMBL/GenBank/DDBJ databases">
        <authorList>
            <person name="Hodson N. C."/>
            <person name="Mongue J. A."/>
            <person name="Jaron S. K."/>
        </authorList>
    </citation>
    <scope>NUCLEOTIDE SEQUENCE</scope>
</reference>
<dbReference type="PROSITE" id="PS50835">
    <property type="entry name" value="IG_LIKE"/>
    <property type="match status" value="1"/>
</dbReference>
<accession>A0A8J2KM05</accession>
<evidence type="ECO:0000259" key="1">
    <source>
        <dbReference type="PROSITE" id="PS50835"/>
    </source>
</evidence>
<dbReference type="EMBL" id="CAJVCH010356314">
    <property type="protein sequence ID" value="CAG7815916.1"/>
    <property type="molecule type" value="Genomic_DNA"/>
</dbReference>
<organism evidence="2 3">
    <name type="scientific">Allacma fusca</name>
    <dbReference type="NCBI Taxonomy" id="39272"/>
    <lineage>
        <taxon>Eukaryota</taxon>
        <taxon>Metazoa</taxon>
        <taxon>Ecdysozoa</taxon>
        <taxon>Arthropoda</taxon>
        <taxon>Hexapoda</taxon>
        <taxon>Collembola</taxon>
        <taxon>Symphypleona</taxon>
        <taxon>Sminthuridae</taxon>
        <taxon>Allacma</taxon>
    </lineage>
</organism>
<protein>
    <recommendedName>
        <fullName evidence="1">Ig-like domain-containing protein</fullName>
    </recommendedName>
</protein>
<feature type="domain" description="Ig-like" evidence="1">
    <location>
        <begin position="18"/>
        <end position="104"/>
    </location>
</feature>
<dbReference type="InterPro" id="IPR007110">
    <property type="entry name" value="Ig-like_dom"/>
</dbReference>
<keyword evidence="3" id="KW-1185">Reference proteome</keyword>
<sequence length="144" mass="15532">MDERALLMLLGIIGLDAPVCKQAMNVVVGVSKGERVSIKCELEADPEDVNFRWDLATSGQMIQVSPSKFANSGSTSLIHYSPASTHDYGSLFCRGSNVVGTQMAPCVFQVVAAAICLDIYHGTNDIRSFRKNKPPVVARDDGRG</sequence>
<dbReference type="Proteomes" id="UP000708208">
    <property type="component" value="Unassembled WGS sequence"/>
</dbReference>
<dbReference type="PANTHER" id="PTHR23278">
    <property type="entry name" value="SIDESTEP PROTEIN"/>
    <property type="match status" value="1"/>
</dbReference>
<evidence type="ECO:0000313" key="2">
    <source>
        <dbReference type="EMBL" id="CAG7815916.1"/>
    </source>
</evidence>
<dbReference type="AlphaFoldDB" id="A0A8J2KM05"/>
<comment type="caution">
    <text evidence="2">The sequence shown here is derived from an EMBL/GenBank/DDBJ whole genome shotgun (WGS) entry which is preliminary data.</text>
</comment>
<dbReference type="OrthoDB" id="6431884at2759"/>
<evidence type="ECO:0000313" key="3">
    <source>
        <dbReference type="Proteomes" id="UP000708208"/>
    </source>
</evidence>
<dbReference type="PANTHER" id="PTHR23278:SF31">
    <property type="entry name" value="SIDESTEP II, ISOFORM A"/>
    <property type="match status" value="1"/>
</dbReference>